<dbReference type="Proteomes" id="UP000322699">
    <property type="component" value="Unassembled WGS sequence"/>
</dbReference>
<dbReference type="EMBL" id="VRLW01000001">
    <property type="protein sequence ID" value="KAA1260787.1"/>
    <property type="molecule type" value="Genomic_DNA"/>
</dbReference>
<reference evidence="3 4" key="1">
    <citation type="submission" date="2019-08" db="EMBL/GenBank/DDBJ databases">
        <title>Deep-cultivation of Planctomycetes and their phenomic and genomic characterization uncovers novel biology.</title>
        <authorList>
            <person name="Wiegand S."/>
            <person name="Jogler M."/>
            <person name="Boedeker C."/>
            <person name="Pinto D."/>
            <person name="Vollmers J."/>
            <person name="Rivas-Marin E."/>
            <person name="Kohn T."/>
            <person name="Peeters S.H."/>
            <person name="Heuer A."/>
            <person name="Rast P."/>
            <person name="Oberbeckmann S."/>
            <person name="Bunk B."/>
            <person name="Jeske O."/>
            <person name="Meyerdierks A."/>
            <person name="Storesund J.E."/>
            <person name="Kallscheuer N."/>
            <person name="Luecker S."/>
            <person name="Lage O.M."/>
            <person name="Pohl T."/>
            <person name="Merkel B.J."/>
            <person name="Hornburger P."/>
            <person name="Mueller R.-W."/>
            <person name="Bruemmer F."/>
            <person name="Labrenz M."/>
            <person name="Spormann A.M."/>
            <person name="Op Den Camp H."/>
            <person name="Overmann J."/>
            <person name="Amann R."/>
            <person name="Jetten M.S.M."/>
            <person name="Mascher T."/>
            <person name="Medema M.H."/>
            <person name="Devos D.P."/>
            <person name="Kaster A.-K."/>
            <person name="Ovreas L."/>
            <person name="Rohde M."/>
            <person name="Galperin M.Y."/>
            <person name="Jogler C."/>
        </authorList>
    </citation>
    <scope>NUCLEOTIDE SEQUENCE [LARGE SCALE GENOMIC DNA]</scope>
    <source>
        <strain evidence="3 4">LF1</strain>
    </source>
</reference>
<evidence type="ECO:0000313" key="3">
    <source>
        <dbReference type="EMBL" id="KAA1260787.1"/>
    </source>
</evidence>
<evidence type="ECO:0000313" key="4">
    <source>
        <dbReference type="Proteomes" id="UP000322699"/>
    </source>
</evidence>
<keyword evidence="4" id="KW-1185">Reference proteome</keyword>
<evidence type="ECO:0000256" key="2">
    <source>
        <dbReference type="SAM" id="Phobius"/>
    </source>
</evidence>
<name>A0A5B1CHW6_9BACT</name>
<organism evidence="3 4">
    <name type="scientific">Rubripirellula obstinata</name>
    <dbReference type="NCBI Taxonomy" id="406547"/>
    <lineage>
        <taxon>Bacteria</taxon>
        <taxon>Pseudomonadati</taxon>
        <taxon>Planctomycetota</taxon>
        <taxon>Planctomycetia</taxon>
        <taxon>Pirellulales</taxon>
        <taxon>Pirellulaceae</taxon>
        <taxon>Rubripirellula</taxon>
    </lineage>
</organism>
<evidence type="ECO:0000256" key="1">
    <source>
        <dbReference type="SAM" id="MobiDB-lite"/>
    </source>
</evidence>
<protein>
    <recommendedName>
        <fullName evidence="5">Transmembrane protein</fullName>
    </recommendedName>
</protein>
<proteinExistence type="predicted"/>
<keyword evidence="2" id="KW-0812">Transmembrane</keyword>
<keyword evidence="2" id="KW-0472">Membrane</keyword>
<feature type="transmembrane region" description="Helical" evidence="2">
    <location>
        <begin position="56"/>
        <end position="74"/>
    </location>
</feature>
<sequence length="347" mass="38323">MASRNDPVNEASDRDVQIDGIDTRDGVMAEDAAPENDVTRAIQDRKQSREEEREKFRISQFDVVTSLFMALILFNVVTSLFMALILFIGVFVAMLFIIWLTSRFSFAPVAIAPIIENPAGRGDNAEGFERDFEPPGAEEVEELMEPTLQDTIEAVTDAVSSVAGALTTSDTAATATTSGTGMGDSRPPGPEGEGEDIIPRSERWQLNFTAKNQPSYAKQLEFFKIELGAVGGKIVGLDIVNNLAGSPKARRLEDASTEKRLYFMFKRPSPLMQYERSIHNQAGVDLQGRNMFKLIPEQLENLLAKIELDYATSKGHPSITEVAKTVFESKPGGAGYEFEVIAQRYRK</sequence>
<dbReference type="AlphaFoldDB" id="A0A5B1CHW6"/>
<feature type="compositionally biased region" description="Low complexity" evidence="1">
    <location>
        <begin position="170"/>
        <end position="185"/>
    </location>
</feature>
<feature type="region of interest" description="Disordered" evidence="1">
    <location>
        <begin position="170"/>
        <end position="197"/>
    </location>
</feature>
<keyword evidence="2" id="KW-1133">Transmembrane helix</keyword>
<dbReference type="RefSeq" id="WP_235033340.1">
    <property type="nucleotide sequence ID" value="NZ_LWSK01000005.1"/>
</dbReference>
<accession>A0A5B1CHW6</accession>
<evidence type="ECO:0008006" key="5">
    <source>
        <dbReference type="Google" id="ProtNLM"/>
    </source>
</evidence>
<gene>
    <name evidence="3" type="ORF">LF1_33280</name>
</gene>
<comment type="caution">
    <text evidence="3">The sequence shown here is derived from an EMBL/GenBank/DDBJ whole genome shotgun (WGS) entry which is preliminary data.</text>
</comment>